<dbReference type="Proteomes" id="UP000503482">
    <property type="component" value="Chromosome"/>
</dbReference>
<reference evidence="2 3" key="1">
    <citation type="submission" date="2020-05" db="EMBL/GenBank/DDBJ databases">
        <title>Complete genome sequencing of Campylobacter and Arcobacter type strains.</title>
        <authorList>
            <person name="Miller W.G."/>
            <person name="Yee E."/>
        </authorList>
    </citation>
    <scope>NUCLEOTIDE SEQUENCE [LARGE SCALE GENOMIC DNA]</scope>
    <source>
        <strain evidence="2 3">LMG 26156</strain>
    </source>
</reference>
<keyword evidence="1" id="KW-0175">Coiled coil</keyword>
<proteinExistence type="predicted"/>
<dbReference type="KEGG" id="avp:AVENP_1017"/>
<keyword evidence="3" id="KW-1185">Reference proteome</keyword>
<organism evidence="2 3">
    <name type="scientific">Arcobacter venerupis</name>
    <dbReference type="NCBI Taxonomy" id="1054033"/>
    <lineage>
        <taxon>Bacteria</taxon>
        <taxon>Pseudomonadati</taxon>
        <taxon>Campylobacterota</taxon>
        <taxon>Epsilonproteobacteria</taxon>
        <taxon>Campylobacterales</taxon>
        <taxon>Arcobacteraceae</taxon>
        <taxon>Arcobacter</taxon>
    </lineage>
</organism>
<feature type="coiled-coil region" evidence="1">
    <location>
        <begin position="56"/>
        <end position="83"/>
    </location>
</feature>
<evidence type="ECO:0000313" key="2">
    <source>
        <dbReference type="EMBL" id="QKF66572.1"/>
    </source>
</evidence>
<gene>
    <name evidence="2" type="ORF">AVENP_1017</name>
</gene>
<protein>
    <submittedName>
        <fullName evidence="2">Uncharacterized protein</fullName>
    </submittedName>
</protein>
<evidence type="ECO:0000313" key="3">
    <source>
        <dbReference type="Proteomes" id="UP000503482"/>
    </source>
</evidence>
<dbReference type="RefSeq" id="WP_128358959.1">
    <property type="nucleotide sequence ID" value="NZ_CP053840.1"/>
</dbReference>
<evidence type="ECO:0000256" key="1">
    <source>
        <dbReference type="SAM" id="Coils"/>
    </source>
</evidence>
<name>A0AAE7BA31_9BACT</name>
<dbReference type="EMBL" id="CP053840">
    <property type="protein sequence ID" value="QKF66572.1"/>
    <property type="molecule type" value="Genomic_DNA"/>
</dbReference>
<sequence>MIDGNQKIELFDKFYDWLKADGLKPKTSERLHRKKIFSSLLNNNQMTLDNFNDFLLDIKIQEIKNLQNQMINYQNQLLAIDEVTFNKNLEEFTLKNLAFNINIKCKFNQLAQIQSLVHK</sequence>
<dbReference type="AlphaFoldDB" id="A0AAE7BA31"/>
<accession>A0AAE7BA31</accession>